<dbReference type="AlphaFoldDB" id="A0A0N4TA62"/>
<accession>A0A0N4TA62</accession>
<protein>
    <submittedName>
        <fullName evidence="4">ABC transporter ATP-binding protein</fullName>
    </submittedName>
</protein>
<dbReference type="WBParaSite" id="BPAG_0000509901-mRNA-1">
    <property type="protein sequence ID" value="BPAG_0000509901-mRNA-1"/>
    <property type="gene ID" value="BPAG_0000509901"/>
</dbReference>
<organism evidence="4">
    <name type="scientific">Brugia pahangi</name>
    <name type="common">Filarial nematode worm</name>
    <dbReference type="NCBI Taxonomy" id="6280"/>
    <lineage>
        <taxon>Eukaryota</taxon>
        <taxon>Metazoa</taxon>
        <taxon>Ecdysozoa</taxon>
        <taxon>Nematoda</taxon>
        <taxon>Chromadorea</taxon>
        <taxon>Rhabditida</taxon>
        <taxon>Spirurina</taxon>
        <taxon>Spiruromorpha</taxon>
        <taxon>Filarioidea</taxon>
        <taxon>Onchocercidae</taxon>
        <taxon>Brugia</taxon>
    </lineage>
</organism>
<keyword evidence="1" id="KW-0472">Membrane</keyword>
<evidence type="ECO:0000313" key="4">
    <source>
        <dbReference type="WBParaSite" id="BPAG_0000509901-mRNA-1"/>
    </source>
</evidence>
<feature type="transmembrane region" description="Helical" evidence="1">
    <location>
        <begin position="6"/>
        <end position="28"/>
    </location>
</feature>
<reference evidence="2 3" key="2">
    <citation type="submission" date="2018-11" db="EMBL/GenBank/DDBJ databases">
        <authorList>
            <consortium name="Pathogen Informatics"/>
        </authorList>
    </citation>
    <scope>NUCLEOTIDE SEQUENCE [LARGE SCALE GENOMIC DNA]</scope>
</reference>
<proteinExistence type="predicted"/>
<sequence length="115" mass="13218">MCLSFIGQFLFGILMVITFGLTIISMFLPGLKEFQQIAANISDDLRHFKIPKKFVTFESLCRIASNDNFNFNNDTDPINYCKHWFHVTIRRLGKDSGNINVFISDYGVINNGIFK</sequence>
<dbReference type="EMBL" id="UZAD01003131">
    <property type="protein sequence ID" value="VDN86249.1"/>
    <property type="molecule type" value="Genomic_DNA"/>
</dbReference>
<keyword evidence="1" id="KW-0812">Transmembrane</keyword>
<keyword evidence="1" id="KW-1133">Transmembrane helix</keyword>
<evidence type="ECO:0000256" key="1">
    <source>
        <dbReference type="SAM" id="Phobius"/>
    </source>
</evidence>
<gene>
    <name evidence="2" type="ORF">BPAG_LOCUS5063</name>
</gene>
<dbReference type="Proteomes" id="UP000278627">
    <property type="component" value="Unassembled WGS sequence"/>
</dbReference>
<evidence type="ECO:0000313" key="3">
    <source>
        <dbReference type="Proteomes" id="UP000278627"/>
    </source>
</evidence>
<reference evidence="4" key="1">
    <citation type="submission" date="2017-02" db="UniProtKB">
        <authorList>
            <consortium name="WormBaseParasite"/>
        </authorList>
    </citation>
    <scope>IDENTIFICATION</scope>
</reference>
<evidence type="ECO:0000313" key="2">
    <source>
        <dbReference type="EMBL" id="VDN86249.1"/>
    </source>
</evidence>
<name>A0A0N4TA62_BRUPA</name>
<keyword evidence="3" id="KW-1185">Reference proteome</keyword>